<dbReference type="GO" id="GO:0016787">
    <property type="term" value="F:hydrolase activity"/>
    <property type="evidence" value="ECO:0007669"/>
    <property type="project" value="InterPro"/>
</dbReference>
<dbReference type="InterPro" id="IPR001604">
    <property type="entry name" value="Endo_G_ENPP1-like_dom"/>
</dbReference>
<dbReference type="EMBL" id="DF967986">
    <property type="protein sequence ID" value="GAO99220.1"/>
    <property type="molecule type" value="Genomic_DNA"/>
</dbReference>
<keyword evidence="2" id="KW-0812">Transmembrane</keyword>
<feature type="compositionally biased region" description="Low complexity" evidence="1">
    <location>
        <begin position="67"/>
        <end position="96"/>
    </location>
</feature>
<proteinExistence type="predicted"/>
<dbReference type="RefSeq" id="WP_061992646.1">
    <property type="nucleotide sequence ID" value="NZ_DF967986.1"/>
</dbReference>
<feature type="domain" description="DNA/RNA non-specific endonuclease/pyrophosphatase/phosphodiesterase" evidence="3">
    <location>
        <begin position="112"/>
        <end position="306"/>
    </location>
</feature>
<feature type="region of interest" description="Disordered" evidence="1">
    <location>
        <begin position="310"/>
        <end position="348"/>
    </location>
</feature>
<accession>A0A0K8MFD3</accession>
<dbReference type="SMART" id="SM00892">
    <property type="entry name" value="Endonuclease_NS"/>
    <property type="match status" value="1"/>
</dbReference>
<keyword evidence="2" id="KW-1133">Transmembrane helix</keyword>
<evidence type="ECO:0000256" key="1">
    <source>
        <dbReference type="SAM" id="MobiDB-lite"/>
    </source>
</evidence>
<dbReference type="Pfam" id="PF13930">
    <property type="entry name" value="Endonuclea_NS_2"/>
    <property type="match status" value="1"/>
</dbReference>
<feature type="region of interest" description="Disordered" evidence="1">
    <location>
        <begin position="54"/>
        <end position="100"/>
    </location>
</feature>
<dbReference type="GO" id="GO:0003676">
    <property type="term" value="F:nucleic acid binding"/>
    <property type="evidence" value="ECO:0007669"/>
    <property type="project" value="InterPro"/>
</dbReference>
<dbReference type="Gene3D" id="3.40.570.10">
    <property type="entry name" value="Extracellular Endonuclease, subunit A"/>
    <property type="match status" value="1"/>
</dbReference>
<dbReference type="Proteomes" id="UP000253891">
    <property type="component" value="Unassembled WGS sequence"/>
</dbReference>
<reference evidence="4 5" key="1">
    <citation type="journal article" date="2015" name="BMC Genomics">
        <title>Comparative genomics of Fructobacillus spp. and Leuconostoc spp. reveals niche-specific evolution of Fructobacillus spp.</title>
        <authorList>
            <person name="Endo A."/>
            <person name="Tanizawa Y."/>
            <person name="Tanaka N."/>
            <person name="Maeno S."/>
            <person name="Kumar H."/>
            <person name="Shiwa Y."/>
            <person name="Okada S."/>
            <person name="Yoshikawa H."/>
            <person name="Dicks L."/>
            <person name="Nakagawa J."/>
            <person name="Arita M."/>
        </authorList>
    </citation>
    <scope>NUCLEOTIDE SEQUENCE [LARGE SCALE GENOMIC DNA]</scope>
    <source>
        <strain evidence="4 5">JCM 12225</strain>
    </source>
</reference>
<dbReference type="AlphaFoldDB" id="A0A0K8MFD3"/>
<keyword evidence="2" id="KW-0472">Membrane</keyword>
<feature type="transmembrane region" description="Helical" evidence="2">
    <location>
        <begin position="34"/>
        <end position="51"/>
    </location>
</feature>
<dbReference type="InterPro" id="IPR044929">
    <property type="entry name" value="DNA/RNA_non-sp_Endonuclease_sf"/>
</dbReference>
<evidence type="ECO:0000259" key="3">
    <source>
        <dbReference type="SMART" id="SM00892"/>
    </source>
</evidence>
<dbReference type="InterPro" id="IPR044927">
    <property type="entry name" value="Endonuclea_NS_2"/>
</dbReference>
<organism evidence="4 5">
    <name type="scientific">Fructobacillus ficulneus</name>
    <dbReference type="NCBI Taxonomy" id="157463"/>
    <lineage>
        <taxon>Bacteria</taxon>
        <taxon>Bacillati</taxon>
        <taxon>Bacillota</taxon>
        <taxon>Bacilli</taxon>
        <taxon>Lactobacillales</taxon>
        <taxon>Lactobacillaceae</taxon>
        <taxon>Fructobacillus</taxon>
    </lineage>
</organism>
<evidence type="ECO:0000313" key="5">
    <source>
        <dbReference type="Proteomes" id="UP000253891"/>
    </source>
</evidence>
<evidence type="ECO:0000256" key="2">
    <source>
        <dbReference type="SAM" id="Phobius"/>
    </source>
</evidence>
<feature type="region of interest" description="Disordered" evidence="1">
    <location>
        <begin position="365"/>
        <end position="397"/>
    </location>
</feature>
<gene>
    <name evidence="4" type="ORF">FFIC_090440</name>
</gene>
<keyword evidence="5" id="KW-1185">Reference proteome</keyword>
<evidence type="ECO:0000313" key="4">
    <source>
        <dbReference type="EMBL" id="GAO99220.1"/>
    </source>
</evidence>
<protein>
    <submittedName>
        <fullName evidence="4">Streptococcal phage DNAse</fullName>
    </submittedName>
</protein>
<feature type="transmembrane region" description="Helical" evidence="2">
    <location>
        <begin position="6"/>
        <end position="22"/>
    </location>
</feature>
<dbReference type="GO" id="GO:0046872">
    <property type="term" value="F:metal ion binding"/>
    <property type="evidence" value="ECO:0007669"/>
    <property type="project" value="InterPro"/>
</dbReference>
<sequence>MSDIFVLLFLVAFVWLIIEWRRGRKNGLKLQKKGKWLLVAVIIFAVAMVETEPANTNQTKADDQSAKKASSQSKKTKKTAASSSSSAESQKTTASSINQANGESQNSEILTFTGKRQLVLGNLDSLGRATFSHIQLQDKDEPKAKRTTLTYNPVGWHNFKFYYGAGAKKAWLMNRGHLVGYQFSGINDEARNLVPETAWFNAGNYTGMNDGNPDSMLYYENRLDSWLSNHPNYWLDYQVTPLFTGDELVPRQVELAYVGLDANGQPLTIQLGSAKESTDAAGVTHVTLDNSSPNAQIDYATGRATNTIDKNANTFSSDKSTTTKKGQSKQGAQSSSTAAVVAAPTASSRTVYVSGNGSSDIYWYNPDDMPARTNKSKVITMTEADAQAQGKRHASKE</sequence>
<name>A0A0K8MFD3_9LACO</name>
<feature type="compositionally biased region" description="Low complexity" evidence="1">
    <location>
        <begin position="316"/>
        <end position="348"/>
    </location>
</feature>
<dbReference type="STRING" id="157463.GCA_001047075_00143"/>
<dbReference type="SMR" id="A0A0K8MFD3"/>